<keyword evidence="2 4" id="KW-0238">DNA-binding</keyword>
<dbReference type="OrthoDB" id="4143918at2"/>
<accession>A0A1W9YYC2</accession>
<protein>
    <recommendedName>
        <fullName evidence="5">HTH tetR-type domain-containing protein</fullName>
    </recommendedName>
</protein>
<name>A0A1W9YYC2_MYCBA</name>
<dbReference type="STRING" id="564198.BST17_12405"/>
<evidence type="ECO:0000313" key="7">
    <source>
        <dbReference type="Proteomes" id="UP000192366"/>
    </source>
</evidence>
<sequence length="243" mass="26018">MAAANRETDLGLRERKKLRTRTTLIDAALELCLRQGYELTTVDQIAALAEVSPRTYSRYFATKEAVFLTLLEELSEEIALELRRLPRNVGPVEALRAAHVSVLTRTANGRAGRLTSERVVLILRIINGADALRQGAFEFRNDSVIAALSEQLGVPKDDRGLLLGVSLFSAIIIAACGDLVADGDGVTLGPLVMVERLNRACEHVAGFAGELFSTDSPVAPAAGGTDPIVAVEVLTESDLPANV</sequence>
<comment type="caution">
    <text evidence="6">The sequence shown here is derived from an EMBL/GenBank/DDBJ whole genome shotgun (WGS) entry which is preliminary data.</text>
</comment>
<dbReference type="PANTHER" id="PTHR30055">
    <property type="entry name" value="HTH-TYPE TRANSCRIPTIONAL REGULATOR RUTR"/>
    <property type="match status" value="1"/>
</dbReference>
<keyword evidence="7" id="KW-1185">Reference proteome</keyword>
<dbReference type="EMBL" id="MVHJ01000008">
    <property type="protein sequence ID" value="ORA04932.1"/>
    <property type="molecule type" value="Genomic_DNA"/>
</dbReference>
<proteinExistence type="predicted"/>
<organism evidence="6 7">
    <name type="scientific">Mycolicibacterium bacteremicum</name>
    <name type="common">Mycobacterium bacteremicum</name>
    <dbReference type="NCBI Taxonomy" id="564198"/>
    <lineage>
        <taxon>Bacteria</taxon>
        <taxon>Bacillati</taxon>
        <taxon>Actinomycetota</taxon>
        <taxon>Actinomycetes</taxon>
        <taxon>Mycobacteriales</taxon>
        <taxon>Mycobacteriaceae</taxon>
        <taxon>Mycolicibacterium</taxon>
    </lineage>
</organism>
<reference evidence="6 7" key="1">
    <citation type="submission" date="2017-02" db="EMBL/GenBank/DDBJ databases">
        <title>The new phylogeny of genus Mycobacterium.</title>
        <authorList>
            <person name="Tortoli E."/>
            <person name="Trovato A."/>
            <person name="Cirillo D.M."/>
        </authorList>
    </citation>
    <scope>NUCLEOTIDE SEQUENCE [LARGE SCALE GENOMIC DNA]</scope>
    <source>
        <strain evidence="6 7">DSM 45578</strain>
    </source>
</reference>
<dbReference type="GO" id="GO:0003700">
    <property type="term" value="F:DNA-binding transcription factor activity"/>
    <property type="evidence" value="ECO:0007669"/>
    <property type="project" value="TreeGrafter"/>
</dbReference>
<feature type="domain" description="HTH tetR-type" evidence="5">
    <location>
        <begin position="18"/>
        <end position="78"/>
    </location>
</feature>
<evidence type="ECO:0000313" key="6">
    <source>
        <dbReference type="EMBL" id="ORA04932.1"/>
    </source>
</evidence>
<dbReference type="Proteomes" id="UP000192366">
    <property type="component" value="Unassembled WGS sequence"/>
</dbReference>
<dbReference type="InterPro" id="IPR009057">
    <property type="entry name" value="Homeodomain-like_sf"/>
</dbReference>
<feature type="DNA-binding region" description="H-T-H motif" evidence="4">
    <location>
        <begin position="41"/>
        <end position="60"/>
    </location>
</feature>
<dbReference type="GO" id="GO:0000976">
    <property type="term" value="F:transcription cis-regulatory region binding"/>
    <property type="evidence" value="ECO:0007669"/>
    <property type="project" value="TreeGrafter"/>
</dbReference>
<dbReference type="InterPro" id="IPR050109">
    <property type="entry name" value="HTH-type_TetR-like_transc_reg"/>
</dbReference>
<keyword evidence="1" id="KW-0805">Transcription regulation</keyword>
<dbReference type="Gene3D" id="1.10.357.10">
    <property type="entry name" value="Tetracycline Repressor, domain 2"/>
    <property type="match status" value="1"/>
</dbReference>
<keyword evidence="3" id="KW-0804">Transcription</keyword>
<dbReference type="PROSITE" id="PS50977">
    <property type="entry name" value="HTH_TETR_2"/>
    <property type="match status" value="1"/>
</dbReference>
<dbReference type="PRINTS" id="PR00455">
    <property type="entry name" value="HTHTETR"/>
</dbReference>
<dbReference type="PANTHER" id="PTHR30055:SF238">
    <property type="entry name" value="MYCOFACTOCIN BIOSYNTHESIS TRANSCRIPTIONAL REGULATOR MFTR-RELATED"/>
    <property type="match status" value="1"/>
</dbReference>
<dbReference type="Pfam" id="PF00440">
    <property type="entry name" value="TetR_N"/>
    <property type="match status" value="1"/>
</dbReference>
<evidence type="ECO:0000256" key="3">
    <source>
        <dbReference type="ARBA" id="ARBA00023163"/>
    </source>
</evidence>
<dbReference type="InterPro" id="IPR001647">
    <property type="entry name" value="HTH_TetR"/>
</dbReference>
<dbReference type="AlphaFoldDB" id="A0A1W9YYC2"/>
<evidence type="ECO:0000256" key="1">
    <source>
        <dbReference type="ARBA" id="ARBA00023015"/>
    </source>
</evidence>
<gene>
    <name evidence="6" type="ORF">BST17_12405</name>
</gene>
<dbReference type="RefSeq" id="WP_083058222.1">
    <property type="nucleotide sequence ID" value="NZ_JACKVM010000005.1"/>
</dbReference>
<dbReference type="SUPFAM" id="SSF46689">
    <property type="entry name" value="Homeodomain-like"/>
    <property type="match status" value="1"/>
</dbReference>
<evidence type="ECO:0000256" key="4">
    <source>
        <dbReference type="PROSITE-ProRule" id="PRU00335"/>
    </source>
</evidence>
<evidence type="ECO:0000256" key="2">
    <source>
        <dbReference type="ARBA" id="ARBA00023125"/>
    </source>
</evidence>
<evidence type="ECO:0000259" key="5">
    <source>
        <dbReference type="PROSITE" id="PS50977"/>
    </source>
</evidence>